<dbReference type="EMBL" id="QYCY01000001">
    <property type="protein sequence ID" value="RLV81942.1"/>
    <property type="molecule type" value="Genomic_DNA"/>
</dbReference>
<dbReference type="InterPro" id="IPR016181">
    <property type="entry name" value="Acyl_CoA_acyltransferase"/>
</dbReference>
<protein>
    <submittedName>
        <fullName evidence="2">Acetyltransferase</fullName>
    </submittedName>
</protein>
<evidence type="ECO:0000259" key="1">
    <source>
        <dbReference type="PROSITE" id="PS51186"/>
    </source>
</evidence>
<keyword evidence="2" id="KW-0808">Transferase</keyword>
<comment type="caution">
    <text evidence="2">The sequence shown here is derived from an EMBL/GenBank/DDBJ whole genome shotgun (WGS) entry which is preliminary data.</text>
</comment>
<proteinExistence type="predicted"/>
<reference evidence="2 3" key="1">
    <citation type="journal article" date="2018" name="J. Biol. Chem.">
        <title>Discovery of the actinoplanic acid pathway in Streptomyces rapamycinicus reveals a genetically conserved synergism with rapamycin.</title>
        <authorList>
            <person name="Mrak P."/>
            <person name="Krastel P."/>
            <person name="Pivk Lukancic P."/>
            <person name="Tao J."/>
            <person name="Pistorius D."/>
            <person name="Moore C.M."/>
        </authorList>
    </citation>
    <scope>NUCLEOTIDE SEQUENCE [LARGE SCALE GENOMIC DNA]</scope>
    <source>
        <strain evidence="2 3">NRRL 5491</strain>
    </source>
</reference>
<dbReference type="Gene3D" id="3.40.630.30">
    <property type="match status" value="1"/>
</dbReference>
<dbReference type="InterPro" id="IPR000182">
    <property type="entry name" value="GNAT_dom"/>
</dbReference>
<dbReference type="SUPFAM" id="SSF55729">
    <property type="entry name" value="Acyl-CoA N-acyltransferases (Nat)"/>
    <property type="match status" value="1"/>
</dbReference>
<dbReference type="eggNOG" id="ENOG5033YBD">
    <property type="taxonomic scope" value="Bacteria"/>
</dbReference>
<name>A0A0A0NDI0_STRRN</name>
<dbReference type="STRING" id="1343740.M271_17410"/>
<dbReference type="Pfam" id="PF00583">
    <property type="entry name" value="Acetyltransf_1"/>
    <property type="match status" value="1"/>
</dbReference>
<dbReference type="PROSITE" id="PS51186">
    <property type="entry name" value="GNAT"/>
    <property type="match status" value="1"/>
</dbReference>
<accession>A0A0A0NDI0</accession>
<sequence>MFAMRLATAEDIPAVENMILARSAWLEERGHPSWRENATELARQAGDSDGAVWVLAEDGGQVVGCTTVQEQTPPWGWTHDELNESAHYLYSTVTDPAHRAKKPGTVMGLWAVDRAAREGKAWVRRGCNFPELVRYNETQGFSLVHEVRRTNNKVYLMARRAERIADLEERFRAL</sequence>
<evidence type="ECO:0000313" key="3">
    <source>
        <dbReference type="Proteomes" id="UP000281594"/>
    </source>
</evidence>
<dbReference type="KEGG" id="src:M271_17410"/>
<feature type="domain" description="N-acetyltransferase" evidence="1">
    <location>
        <begin position="2"/>
        <end position="162"/>
    </location>
</feature>
<dbReference type="GO" id="GO:0016747">
    <property type="term" value="F:acyltransferase activity, transferring groups other than amino-acyl groups"/>
    <property type="evidence" value="ECO:0007669"/>
    <property type="project" value="InterPro"/>
</dbReference>
<dbReference type="AlphaFoldDB" id="A0A0A0NDI0"/>
<gene>
    <name evidence="2" type="ORF">D3C57_126195</name>
</gene>
<evidence type="ECO:0000313" key="2">
    <source>
        <dbReference type="EMBL" id="RLV81942.1"/>
    </source>
</evidence>
<dbReference type="HOGENOM" id="CLU_013985_13_3_11"/>
<organism evidence="2 3">
    <name type="scientific">Streptomyces rapamycinicus (strain ATCC 29253 / DSM 41530 / NRRL 5491 / AYB-994)</name>
    <name type="common">Streptomyces hygroscopicus (strain ATCC 29253)</name>
    <dbReference type="NCBI Taxonomy" id="1343740"/>
    <lineage>
        <taxon>Bacteria</taxon>
        <taxon>Bacillati</taxon>
        <taxon>Actinomycetota</taxon>
        <taxon>Actinomycetes</taxon>
        <taxon>Kitasatosporales</taxon>
        <taxon>Streptomycetaceae</taxon>
        <taxon>Streptomyces</taxon>
        <taxon>Streptomyces violaceusniger group</taxon>
    </lineage>
</organism>
<dbReference type="Proteomes" id="UP000281594">
    <property type="component" value="Unassembled WGS sequence"/>
</dbReference>